<dbReference type="GO" id="GO:0008703">
    <property type="term" value="F:5-amino-6-(5-phosphoribosylamino)uracil reductase activity"/>
    <property type="evidence" value="ECO:0007669"/>
    <property type="project" value="InterPro"/>
</dbReference>
<feature type="domain" description="Bacterial bifunctional deaminase-reductase C-terminal" evidence="1">
    <location>
        <begin position="3"/>
        <end position="168"/>
    </location>
</feature>
<dbReference type="InterPro" id="IPR002734">
    <property type="entry name" value="RibDG_C"/>
</dbReference>
<dbReference type="Proteomes" id="UP000198661">
    <property type="component" value="Unassembled WGS sequence"/>
</dbReference>
<evidence type="ECO:0000259" key="1">
    <source>
        <dbReference type="Pfam" id="PF01872"/>
    </source>
</evidence>
<dbReference type="PANTHER" id="PTHR38011">
    <property type="entry name" value="DIHYDROFOLATE REDUCTASE FAMILY PROTEIN (AFU_ORTHOLOGUE AFUA_8G06820)"/>
    <property type="match status" value="1"/>
</dbReference>
<sequence length="176" mass="19746">MARKVIVYIAMSLDGYIARENGEIDWLLENSPSDPADYGYPEFYGTIDTVIMGKATYDQLPELTETFPYKGKKCYVFSRTASGRDEHAEYVNGDIGAFVEALKGRSGKNIWLVGGSELIEGFLEAGAVDEFMICVIPVLIGGGIPLFRKNGRQERLKLKSHFRFGDCVMLHYEVLR</sequence>
<reference evidence="2 3" key="1">
    <citation type="submission" date="2016-10" db="EMBL/GenBank/DDBJ databases">
        <authorList>
            <person name="de Groot N.N."/>
        </authorList>
    </citation>
    <scope>NUCLEOTIDE SEQUENCE [LARGE SCALE GENOMIC DNA]</scope>
    <source>
        <strain evidence="2 3">DSM 44945</strain>
    </source>
</reference>
<dbReference type="RefSeq" id="WP_245752188.1">
    <property type="nucleotide sequence ID" value="NZ_FOOK01000013.1"/>
</dbReference>
<dbReference type="InterPro" id="IPR024072">
    <property type="entry name" value="DHFR-like_dom_sf"/>
</dbReference>
<dbReference type="Pfam" id="PF01872">
    <property type="entry name" value="RibD_C"/>
    <property type="match status" value="1"/>
</dbReference>
<accession>A0A1I2NL93</accession>
<dbReference type="InterPro" id="IPR050765">
    <property type="entry name" value="Riboflavin_Biosynth_HTPR"/>
</dbReference>
<gene>
    <name evidence="2" type="ORF">SAMN04488025_11390</name>
</gene>
<dbReference type="SUPFAM" id="SSF53597">
    <property type="entry name" value="Dihydrofolate reductase-like"/>
    <property type="match status" value="1"/>
</dbReference>
<dbReference type="STRING" id="201973.SAMN04488025_11390"/>
<dbReference type="AlphaFoldDB" id="A0A1I2NL93"/>
<proteinExistence type="predicted"/>
<keyword evidence="3" id="KW-1185">Reference proteome</keyword>
<name>A0A1I2NL93_9BACL</name>
<evidence type="ECO:0000313" key="3">
    <source>
        <dbReference type="Proteomes" id="UP000198661"/>
    </source>
</evidence>
<dbReference type="GO" id="GO:0009231">
    <property type="term" value="P:riboflavin biosynthetic process"/>
    <property type="evidence" value="ECO:0007669"/>
    <property type="project" value="InterPro"/>
</dbReference>
<dbReference type="Gene3D" id="3.40.430.10">
    <property type="entry name" value="Dihydrofolate Reductase, subunit A"/>
    <property type="match status" value="1"/>
</dbReference>
<dbReference type="PANTHER" id="PTHR38011:SF11">
    <property type="entry name" value="2,5-DIAMINO-6-RIBOSYLAMINO-4(3H)-PYRIMIDINONE 5'-PHOSPHATE REDUCTASE"/>
    <property type="match status" value="1"/>
</dbReference>
<organism evidence="2 3">
    <name type="scientific">Planifilum fulgidum</name>
    <dbReference type="NCBI Taxonomy" id="201973"/>
    <lineage>
        <taxon>Bacteria</taxon>
        <taxon>Bacillati</taxon>
        <taxon>Bacillota</taxon>
        <taxon>Bacilli</taxon>
        <taxon>Bacillales</taxon>
        <taxon>Thermoactinomycetaceae</taxon>
        <taxon>Planifilum</taxon>
    </lineage>
</organism>
<dbReference type="EMBL" id="FOOK01000013">
    <property type="protein sequence ID" value="SFG04602.1"/>
    <property type="molecule type" value="Genomic_DNA"/>
</dbReference>
<evidence type="ECO:0000313" key="2">
    <source>
        <dbReference type="EMBL" id="SFG04602.1"/>
    </source>
</evidence>
<protein>
    <submittedName>
        <fullName evidence="2">Dihydrofolate reductase</fullName>
    </submittedName>
</protein>